<feature type="domain" description="PAS" evidence="3">
    <location>
        <begin position="337"/>
        <end position="410"/>
    </location>
</feature>
<name>A0A501WZ01_9GAMM</name>
<keyword evidence="8" id="KW-1185">Reference proteome</keyword>
<evidence type="ECO:0000313" key="7">
    <source>
        <dbReference type="EMBL" id="TPE52867.1"/>
    </source>
</evidence>
<dbReference type="PROSITE" id="PS50112">
    <property type="entry name" value="PAS"/>
    <property type="match status" value="2"/>
</dbReference>
<dbReference type="PANTHER" id="PTHR44757:SF2">
    <property type="entry name" value="BIOFILM ARCHITECTURE MAINTENANCE PROTEIN MBAA"/>
    <property type="match status" value="1"/>
</dbReference>
<dbReference type="InterPro" id="IPR000160">
    <property type="entry name" value="GGDEF_dom"/>
</dbReference>
<keyword evidence="2" id="KW-1133">Transmembrane helix</keyword>
<keyword evidence="2" id="KW-0812">Transmembrane</keyword>
<dbReference type="SUPFAM" id="SSF55785">
    <property type="entry name" value="PYP-like sensor domain (PAS domain)"/>
    <property type="match status" value="2"/>
</dbReference>
<organism evidence="7 8">
    <name type="scientific">Maribrevibacterium harenarium</name>
    <dbReference type="NCBI Taxonomy" id="2589817"/>
    <lineage>
        <taxon>Bacteria</taxon>
        <taxon>Pseudomonadati</taxon>
        <taxon>Pseudomonadota</taxon>
        <taxon>Gammaproteobacteria</taxon>
        <taxon>Oceanospirillales</taxon>
        <taxon>Oceanospirillaceae</taxon>
        <taxon>Maribrevibacterium</taxon>
    </lineage>
</organism>
<accession>A0A501WZ01</accession>
<dbReference type="SMART" id="SM00267">
    <property type="entry name" value="GGDEF"/>
    <property type="match status" value="1"/>
</dbReference>
<dbReference type="SMART" id="SM00052">
    <property type="entry name" value="EAL"/>
    <property type="match status" value="1"/>
</dbReference>
<dbReference type="InterPro" id="IPR001633">
    <property type="entry name" value="EAL_dom"/>
</dbReference>
<evidence type="ECO:0000259" key="4">
    <source>
        <dbReference type="PROSITE" id="PS50113"/>
    </source>
</evidence>
<dbReference type="AlphaFoldDB" id="A0A501WZ01"/>
<dbReference type="PROSITE" id="PS50887">
    <property type="entry name" value="GGDEF"/>
    <property type="match status" value="1"/>
</dbReference>
<dbReference type="Gene3D" id="3.40.190.10">
    <property type="entry name" value="Periplasmic binding protein-like II"/>
    <property type="match status" value="2"/>
</dbReference>
<feature type="domain" description="EAL" evidence="5">
    <location>
        <begin position="763"/>
        <end position="1017"/>
    </location>
</feature>
<evidence type="ECO:0000313" key="8">
    <source>
        <dbReference type="Proteomes" id="UP000315901"/>
    </source>
</evidence>
<dbReference type="InterPro" id="IPR035919">
    <property type="entry name" value="EAL_sf"/>
</dbReference>
<dbReference type="Pfam" id="PF12974">
    <property type="entry name" value="Phosphonate-bd"/>
    <property type="match status" value="1"/>
</dbReference>
<dbReference type="SMART" id="SM00091">
    <property type="entry name" value="PAS"/>
    <property type="match status" value="2"/>
</dbReference>
<dbReference type="SUPFAM" id="SSF141868">
    <property type="entry name" value="EAL domain-like"/>
    <property type="match status" value="1"/>
</dbReference>
<gene>
    <name evidence="7" type="ORF">FJM67_07580</name>
</gene>
<evidence type="ECO:0000259" key="3">
    <source>
        <dbReference type="PROSITE" id="PS50112"/>
    </source>
</evidence>
<dbReference type="InterPro" id="IPR043128">
    <property type="entry name" value="Rev_trsase/Diguanyl_cyclase"/>
</dbReference>
<dbReference type="SUPFAM" id="SSF53850">
    <property type="entry name" value="Periplasmic binding protein-like II"/>
    <property type="match status" value="1"/>
</dbReference>
<dbReference type="Pfam" id="PF00990">
    <property type="entry name" value="GGDEF"/>
    <property type="match status" value="1"/>
</dbReference>
<comment type="cofactor">
    <cofactor evidence="1">
        <name>Mg(2+)</name>
        <dbReference type="ChEBI" id="CHEBI:18420"/>
    </cofactor>
</comment>
<keyword evidence="2" id="KW-0472">Membrane</keyword>
<dbReference type="Proteomes" id="UP000315901">
    <property type="component" value="Unassembled WGS sequence"/>
</dbReference>
<sequence>MPLAAQTLRLGVLSYQDRPDLVYRYQPVVQELNQRLQNIEITLTVADYEAIQTGIESHQYDLLIVDPTLYLWIRSRDSLSSVMATVFRSRNGESTSRYGGVVVVRADRATQISFTALDQYRIVTPSTQFWGTYWAQYYELFSRGLPVPSAQQVTSLGTSQATVTAILEGNADVGFLRTGQLERLIDRGVVSSGQLQVLNEQRLANYPYHTSTRLAPEWPVIALSHVDINAVRAITSALLNLSPENSTIATAGISGFVPAVDYLVVEKAMRELRLAPYDFEDQLNIVVIIKTYLIGILALVLVFLLLLIGLFTFKRQSNALAKAVAKEQKLRKEQDRHLQQLGYLFASSPSVVYALNPTTLRAHFVSANCMTLFGISAEEILATSDWWINSIHEADRAKVIAQMQRWRESGYHGSLQHTYCMQTPNGWIWVEDILNGIRNEDHVVMDLVGAHTNVSARKEANGKLELAASVFENAREGIAITDVNGCILEINGAFTRITGYKRNEIIGKNPRILNSGRQPASFYENMWQQILSLGFWEGEIWNRRKDGVIYAQYLTIAAVYDGQRKVSHYISLFSDITQQKENEQQLAHIAYFDALTGLPNRSNLTRRLVSEMQTADGTNQRFALGFLDLDGFKEINDTFGHDMGDLLLVEVAKRMRATANKSATVARFGGDEFVILLQQQDDEIEAERAYQQLLSAIGEPFRINNIDLHVSASIGITFFPQAKEIDADQLIRQADQAMYQAKIKGRNRLCVFNIDQESNLIEQHRLLEEIQLGLERDQFSLFYQPKVNMKTGEVFGYEALIRWLHPVRGCLAPGQFLPYVYQQPLELQLGEWVLRTALEQLHQWRLQGYQQSISINLAGFQLQQPDFTQRLADALVGYPDDVAKGLELEILETSAIEDLAHVSGVINSCKELGIQISLDDFGTGYSTLSHLKELSVDMLKIDHGFVRNMLESEDDLAIVKGVIGFADAFHLKVIAEGVETQAHADMLLALGCELGQGYLISRPIPPHDVLNWYGRWTNQTKPSH</sequence>
<evidence type="ECO:0000256" key="2">
    <source>
        <dbReference type="SAM" id="Phobius"/>
    </source>
</evidence>
<dbReference type="SUPFAM" id="SSF55073">
    <property type="entry name" value="Nucleotide cyclase"/>
    <property type="match status" value="1"/>
</dbReference>
<evidence type="ECO:0000259" key="5">
    <source>
        <dbReference type="PROSITE" id="PS50883"/>
    </source>
</evidence>
<dbReference type="OrthoDB" id="9176779at2"/>
<dbReference type="CDD" id="cd01948">
    <property type="entry name" value="EAL"/>
    <property type="match status" value="1"/>
</dbReference>
<evidence type="ECO:0000256" key="1">
    <source>
        <dbReference type="ARBA" id="ARBA00001946"/>
    </source>
</evidence>
<dbReference type="CDD" id="cd00130">
    <property type="entry name" value="PAS"/>
    <property type="match status" value="2"/>
</dbReference>
<feature type="domain" description="PAS" evidence="3">
    <location>
        <begin position="463"/>
        <end position="509"/>
    </location>
</feature>
<dbReference type="Pfam" id="PF00563">
    <property type="entry name" value="EAL"/>
    <property type="match status" value="1"/>
</dbReference>
<reference evidence="7 8" key="1">
    <citation type="submission" date="2019-06" db="EMBL/GenBank/DDBJ databases">
        <title>A novel bacterium of genus Marinomonas, isolated from coastal sand.</title>
        <authorList>
            <person name="Huang H."/>
            <person name="Mo K."/>
            <person name="Hu Y."/>
        </authorList>
    </citation>
    <scope>NUCLEOTIDE SEQUENCE [LARGE SCALE GENOMIC DNA]</scope>
    <source>
        <strain evidence="7 8">HB171799</strain>
    </source>
</reference>
<dbReference type="InterPro" id="IPR052155">
    <property type="entry name" value="Biofilm_reg_signaling"/>
</dbReference>
<feature type="transmembrane region" description="Helical" evidence="2">
    <location>
        <begin position="292"/>
        <end position="313"/>
    </location>
</feature>
<dbReference type="Gene3D" id="3.30.450.20">
    <property type="entry name" value="PAS domain"/>
    <property type="match status" value="2"/>
</dbReference>
<dbReference type="CDD" id="cd01949">
    <property type="entry name" value="GGDEF"/>
    <property type="match status" value="1"/>
</dbReference>
<dbReference type="InterPro" id="IPR001610">
    <property type="entry name" value="PAC"/>
</dbReference>
<dbReference type="EMBL" id="VFRR01000011">
    <property type="protein sequence ID" value="TPE52867.1"/>
    <property type="molecule type" value="Genomic_DNA"/>
</dbReference>
<dbReference type="InterPro" id="IPR000700">
    <property type="entry name" value="PAS-assoc_C"/>
</dbReference>
<evidence type="ECO:0000259" key="6">
    <source>
        <dbReference type="PROSITE" id="PS50887"/>
    </source>
</evidence>
<dbReference type="InterPro" id="IPR029787">
    <property type="entry name" value="Nucleotide_cyclase"/>
</dbReference>
<feature type="domain" description="GGDEF" evidence="6">
    <location>
        <begin position="620"/>
        <end position="754"/>
    </location>
</feature>
<dbReference type="Gene3D" id="3.30.70.270">
    <property type="match status" value="1"/>
</dbReference>
<protein>
    <submittedName>
        <fullName evidence="7">EAL domain-containing protein</fullName>
    </submittedName>
</protein>
<dbReference type="InterPro" id="IPR035965">
    <property type="entry name" value="PAS-like_dom_sf"/>
</dbReference>
<feature type="domain" description="PAC" evidence="4">
    <location>
        <begin position="536"/>
        <end position="588"/>
    </location>
</feature>
<dbReference type="Pfam" id="PF08447">
    <property type="entry name" value="PAS_3"/>
    <property type="match status" value="1"/>
</dbReference>
<dbReference type="GO" id="GO:0003824">
    <property type="term" value="F:catalytic activity"/>
    <property type="evidence" value="ECO:0007669"/>
    <property type="project" value="UniProtKB-ARBA"/>
</dbReference>
<dbReference type="InterPro" id="IPR000014">
    <property type="entry name" value="PAS"/>
</dbReference>
<dbReference type="Gene3D" id="3.20.20.450">
    <property type="entry name" value="EAL domain"/>
    <property type="match status" value="1"/>
</dbReference>
<dbReference type="RefSeq" id="WP_140588187.1">
    <property type="nucleotide sequence ID" value="NZ_VFRR01000011.1"/>
</dbReference>
<dbReference type="NCBIfam" id="TIGR00254">
    <property type="entry name" value="GGDEF"/>
    <property type="match status" value="1"/>
</dbReference>
<dbReference type="PROSITE" id="PS50883">
    <property type="entry name" value="EAL"/>
    <property type="match status" value="1"/>
</dbReference>
<proteinExistence type="predicted"/>
<dbReference type="PROSITE" id="PS50113">
    <property type="entry name" value="PAC"/>
    <property type="match status" value="1"/>
</dbReference>
<dbReference type="InterPro" id="IPR013655">
    <property type="entry name" value="PAS_fold_3"/>
</dbReference>
<dbReference type="Pfam" id="PF13426">
    <property type="entry name" value="PAS_9"/>
    <property type="match status" value="1"/>
</dbReference>
<dbReference type="PANTHER" id="PTHR44757">
    <property type="entry name" value="DIGUANYLATE CYCLASE DGCP"/>
    <property type="match status" value="1"/>
</dbReference>
<comment type="caution">
    <text evidence="7">The sequence shown here is derived from an EMBL/GenBank/DDBJ whole genome shotgun (WGS) entry which is preliminary data.</text>
</comment>
<dbReference type="FunFam" id="3.30.70.270:FF:000001">
    <property type="entry name" value="Diguanylate cyclase domain protein"/>
    <property type="match status" value="1"/>
</dbReference>
<dbReference type="SMART" id="SM00086">
    <property type="entry name" value="PAC"/>
    <property type="match status" value="2"/>
</dbReference>
<dbReference type="NCBIfam" id="TIGR00229">
    <property type="entry name" value="sensory_box"/>
    <property type="match status" value="1"/>
</dbReference>